<sequence length="850" mass="99167">REFYSRGALGSHLRIHKTAEDVTPNGETYEYADEEINTDLSEVVQVSEYHDQNKESTIEVIDEIDVEDLSQAETDNMEVEYHPMSYDVLAYMEDYWGHNFQQKVNINEKDMIKISEIYQQFLDIIINHQLSDKAGDAVLALLKHCGVQDIPCSTRQARKFIEKKMSQTVHYNERVVYNYNDRAYIFHYQRIFHCINQLLRNKSLVDACVFDYRETRQDGERVYAEQFESDWWCDTEKTLSYNRKLLSVILYSDATTCDRLGKTKMHPIYMSLGNIPHARRQNKDAKCLVGYIPIVEDLPSDEIYSSHNATAARLRAATIDCFHSCMTVILEEFEDNYRNGITLRQTSIEGEYEMRLSAIISDWPEAASYTLAYKSANSHHPCHTCLVTRDKLNAISLHSDECRLRTPNEMKMAYEMSQCHNFSLVQKYNIFWEHHKNIYLACLPDRMHQLDLGLFKRMLELTLVVIRNGLGESGVNIINKRLPEIPRFRGLKVFRKGLKVANITAKEYRDLMKVMPFILEGIGDGTLAQVYVEFNEMYFLSRQSSFTEDDLKAFQDANVKWAQRFLELFISHSPSSLQLPKLHCWLHHTVQAIRLYGALDGYSSETYESFHRECVKNPYRKSNKRQIESQMLSTVKANVFAQEFIYRKAQKIHNSAIRCKDSIAVMLFMELDEVSADMADVTSRELHYAFLHIKSLLETHLMELNICADKNVCLQFFASAKLSEENIVRVNPNFYGQPWFSDVEILMDNEQAQTYRTEDGHCYGKALLVLWLTYSSNGSKVAEELVMIQWYDYAICANRYKNRDERYKFNCPYMKLLDQCGLIPLQSITRTVHVVPSFIDNTKFYINQFA</sequence>
<dbReference type="AlphaFoldDB" id="A0A9N9GK78"/>
<dbReference type="OrthoDB" id="2441208at2759"/>
<feature type="non-terminal residue" evidence="1">
    <location>
        <position position="1"/>
    </location>
</feature>
<name>A0A9N9GK78_9GLOM</name>
<keyword evidence="2" id="KW-1185">Reference proteome</keyword>
<dbReference type="InterPro" id="IPR041078">
    <property type="entry name" value="Plavaka"/>
</dbReference>
<organism evidence="1 2">
    <name type="scientific">Paraglomus occultum</name>
    <dbReference type="NCBI Taxonomy" id="144539"/>
    <lineage>
        <taxon>Eukaryota</taxon>
        <taxon>Fungi</taxon>
        <taxon>Fungi incertae sedis</taxon>
        <taxon>Mucoromycota</taxon>
        <taxon>Glomeromycotina</taxon>
        <taxon>Glomeromycetes</taxon>
        <taxon>Paraglomerales</taxon>
        <taxon>Paraglomeraceae</taxon>
        <taxon>Paraglomus</taxon>
    </lineage>
</organism>
<dbReference type="EMBL" id="CAJVPJ010002239">
    <property type="protein sequence ID" value="CAG8616517.1"/>
    <property type="molecule type" value="Genomic_DNA"/>
</dbReference>
<accession>A0A9N9GK78</accession>
<proteinExistence type="predicted"/>
<gene>
    <name evidence="1" type="ORF">POCULU_LOCUS8212</name>
</gene>
<evidence type="ECO:0000313" key="2">
    <source>
        <dbReference type="Proteomes" id="UP000789572"/>
    </source>
</evidence>
<dbReference type="Proteomes" id="UP000789572">
    <property type="component" value="Unassembled WGS sequence"/>
</dbReference>
<evidence type="ECO:0000313" key="1">
    <source>
        <dbReference type="EMBL" id="CAG8616517.1"/>
    </source>
</evidence>
<protein>
    <submittedName>
        <fullName evidence="1">2908_t:CDS:1</fullName>
    </submittedName>
</protein>
<dbReference type="Pfam" id="PF18759">
    <property type="entry name" value="Plavaka"/>
    <property type="match status" value="1"/>
</dbReference>
<reference evidence="1" key="1">
    <citation type="submission" date="2021-06" db="EMBL/GenBank/DDBJ databases">
        <authorList>
            <person name="Kallberg Y."/>
            <person name="Tangrot J."/>
            <person name="Rosling A."/>
        </authorList>
    </citation>
    <scope>NUCLEOTIDE SEQUENCE</scope>
    <source>
        <strain evidence="1">IA702</strain>
    </source>
</reference>
<comment type="caution">
    <text evidence="1">The sequence shown here is derived from an EMBL/GenBank/DDBJ whole genome shotgun (WGS) entry which is preliminary data.</text>
</comment>